<accession>M4Z2G5</accession>
<dbReference type="eggNOG" id="COG0582">
    <property type="taxonomic scope" value="Bacteria"/>
</dbReference>
<dbReference type="PANTHER" id="PTHR30629">
    <property type="entry name" value="PROPHAGE INTEGRASE"/>
    <property type="match status" value="1"/>
</dbReference>
<keyword evidence="4" id="KW-1185">Reference proteome</keyword>
<dbReference type="GeneID" id="301821205"/>
<evidence type="ECO:0000256" key="2">
    <source>
        <dbReference type="ARBA" id="ARBA00022908"/>
    </source>
</evidence>
<evidence type="ECO:0000313" key="3">
    <source>
        <dbReference type="EMBL" id="BAM86906.1"/>
    </source>
</evidence>
<dbReference type="OrthoDB" id="8226853at2"/>
<evidence type="ECO:0000313" key="4">
    <source>
        <dbReference type="Proteomes" id="UP000011841"/>
    </source>
</evidence>
<reference evidence="3 4" key="1">
    <citation type="journal article" date="2013" name="Appl. Environ. Microbiol.">
        <title>Genome analysis suggests that the soil oligotrophic bacterium Agromonas oligotrophica (Bradyrhizobium oligotrophicum) is a nitrogen-fixing symbiont of Aeschynomene indica.</title>
        <authorList>
            <person name="Okubo T."/>
            <person name="Fukushima S."/>
            <person name="Itakura M."/>
            <person name="Oshima K."/>
            <person name="Longtonglang A."/>
            <person name="Teaumroong N."/>
            <person name="Mitsui H."/>
            <person name="Hattori M."/>
            <person name="Hattori R."/>
            <person name="Hattori T."/>
            <person name="Minamisawa K."/>
        </authorList>
    </citation>
    <scope>NUCLEOTIDE SEQUENCE [LARGE SCALE GENOMIC DNA]</scope>
    <source>
        <strain evidence="3 4">S58</strain>
    </source>
</reference>
<dbReference type="PANTHER" id="PTHR30629:SF2">
    <property type="entry name" value="PROPHAGE INTEGRASE INTS-RELATED"/>
    <property type="match status" value="1"/>
</dbReference>
<sequence>MPTLTRRRDPHSPNETWRIYFGDVEAGTIAERPEGPSGSPVWQWFCGFYPGSHPGEQQLGRANTYEQARDAFQTAWNVFLSNRSQQDFDEWRQHHNTLNKRLRLLGIDTKTDHCAHGFRTTFSTLSHHEEIKEAKAWDGDVVELQLAHLDSSTVEGLYKKHGPLALIGSRAKLMQHWADRIDHWLDPKKVMPIKRGT</sequence>
<dbReference type="RefSeq" id="WP_015664041.1">
    <property type="nucleotide sequence ID" value="NC_020453.1"/>
</dbReference>
<dbReference type="HOGENOM" id="CLU_1381791_0_0_5"/>
<protein>
    <submittedName>
        <fullName evidence="3">Putative symbiosis island integrase</fullName>
    </submittedName>
</protein>
<dbReference type="Proteomes" id="UP000011841">
    <property type="component" value="Chromosome"/>
</dbReference>
<keyword evidence="2" id="KW-0229">DNA integration</keyword>
<organism evidence="3 4">
    <name type="scientific">Bradyrhizobium oligotrophicum S58</name>
    <dbReference type="NCBI Taxonomy" id="1245469"/>
    <lineage>
        <taxon>Bacteria</taxon>
        <taxon>Pseudomonadati</taxon>
        <taxon>Pseudomonadota</taxon>
        <taxon>Alphaproteobacteria</taxon>
        <taxon>Hyphomicrobiales</taxon>
        <taxon>Nitrobacteraceae</taxon>
        <taxon>Bradyrhizobium</taxon>
    </lineage>
</organism>
<evidence type="ECO:0000256" key="1">
    <source>
        <dbReference type="ARBA" id="ARBA00008857"/>
    </source>
</evidence>
<comment type="similarity">
    <text evidence="1">Belongs to the 'phage' integrase family.</text>
</comment>
<gene>
    <name evidence="3" type="ORF">S58_08950</name>
</gene>
<dbReference type="AlphaFoldDB" id="M4Z2G5"/>
<dbReference type="GO" id="GO:0015074">
    <property type="term" value="P:DNA integration"/>
    <property type="evidence" value="ECO:0007669"/>
    <property type="project" value="UniProtKB-KW"/>
</dbReference>
<dbReference type="PATRIC" id="fig|1245469.3.peg.912"/>
<dbReference type="KEGG" id="aol:S58_08950"/>
<dbReference type="InterPro" id="IPR050808">
    <property type="entry name" value="Phage_Integrase"/>
</dbReference>
<name>M4Z2G5_9BRAD</name>
<dbReference type="STRING" id="1245469.S58_08950"/>
<proteinExistence type="inferred from homology"/>
<dbReference type="EMBL" id="AP012603">
    <property type="protein sequence ID" value="BAM86906.1"/>
    <property type="molecule type" value="Genomic_DNA"/>
</dbReference>